<dbReference type="NCBIfam" id="TIGR00254">
    <property type="entry name" value="GGDEF"/>
    <property type="match status" value="1"/>
</dbReference>
<reference evidence="5 6" key="1">
    <citation type="submission" date="2016-10" db="EMBL/GenBank/DDBJ databases">
        <authorList>
            <person name="de Groot N.N."/>
        </authorList>
    </citation>
    <scope>NUCLEOTIDE SEQUENCE [LARGE SCALE GENOMIC DNA]</scope>
    <source>
        <strain evidence="5 6">DSM 22012</strain>
    </source>
</reference>
<dbReference type="RefSeq" id="WP_104004762.1">
    <property type="nucleotide sequence ID" value="NZ_FNVQ01000004.1"/>
</dbReference>
<dbReference type="PANTHER" id="PTHR33121">
    <property type="entry name" value="CYCLIC DI-GMP PHOSPHODIESTERASE PDEF"/>
    <property type="match status" value="1"/>
</dbReference>
<keyword evidence="6" id="KW-1185">Reference proteome</keyword>
<keyword evidence="2" id="KW-0973">c-di-GMP</keyword>
<evidence type="ECO:0000259" key="4">
    <source>
        <dbReference type="PROSITE" id="PS50887"/>
    </source>
</evidence>
<dbReference type="FunFam" id="3.20.20.450:FF:000001">
    <property type="entry name" value="Cyclic di-GMP phosphodiesterase yahA"/>
    <property type="match status" value="1"/>
</dbReference>
<dbReference type="InterPro" id="IPR050706">
    <property type="entry name" value="Cyclic-di-GMP_PDE-like"/>
</dbReference>
<protein>
    <recommendedName>
        <fullName evidence="1">cyclic-guanylate-specific phosphodiesterase</fullName>
        <ecNumber evidence="1">3.1.4.52</ecNumber>
    </recommendedName>
</protein>
<dbReference type="Proteomes" id="UP000236745">
    <property type="component" value="Unassembled WGS sequence"/>
</dbReference>
<gene>
    <name evidence="5" type="ORF">SAMN05444390_104403</name>
</gene>
<dbReference type="PROSITE" id="PS50883">
    <property type="entry name" value="EAL"/>
    <property type="match status" value="1"/>
</dbReference>
<dbReference type="InterPro" id="IPR000160">
    <property type="entry name" value="GGDEF_dom"/>
</dbReference>
<dbReference type="Pfam" id="PF00563">
    <property type="entry name" value="EAL"/>
    <property type="match status" value="1"/>
</dbReference>
<evidence type="ECO:0000256" key="2">
    <source>
        <dbReference type="ARBA" id="ARBA00022636"/>
    </source>
</evidence>
<organism evidence="5 6">
    <name type="scientific">Marinobacterium lutimaris</name>
    <dbReference type="NCBI Taxonomy" id="568106"/>
    <lineage>
        <taxon>Bacteria</taxon>
        <taxon>Pseudomonadati</taxon>
        <taxon>Pseudomonadota</taxon>
        <taxon>Gammaproteobacteria</taxon>
        <taxon>Oceanospirillales</taxon>
        <taxon>Oceanospirillaceae</taxon>
        <taxon>Marinobacterium</taxon>
    </lineage>
</organism>
<dbReference type="SUPFAM" id="SSF141868">
    <property type="entry name" value="EAL domain-like"/>
    <property type="match status" value="1"/>
</dbReference>
<dbReference type="Gene3D" id="3.30.70.270">
    <property type="match status" value="1"/>
</dbReference>
<evidence type="ECO:0000313" key="5">
    <source>
        <dbReference type="EMBL" id="SEG78724.1"/>
    </source>
</evidence>
<dbReference type="SUPFAM" id="SSF55073">
    <property type="entry name" value="Nucleotide cyclase"/>
    <property type="match status" value="1"/>
</dbReference>
<evidence type="ECO:0000259" key="3">
    <source>
        <dbReference type="PROSITE" id="PS50883"/>
    </source>
</evidence>
<name>A0A1H6D0X4_9GAMM</name>
<dbReference type="InterPro" id="IPR029787">
    <property type="entry name" value="Nucleotide_cyclase"/>
</dbReference>
<dbReference type="CDD" id="cd01949">
    <property type="entry name" value="GGDEF"/>
    <property type="match status" value="1"/>
</dbReference>
<dbReference type="EC" id="3.1.4.52" evidence="1"/>
<dbReference type="CDD" id="cd01948">
    <property type="entry name" value="EAL"/>
    <property type="match status" value="1"/>
</dbReference>
<dbReference type="InterPro" id="IPR001633">
    <property type="entry name" value="EAL_dom"/>
</dbReference>
<dbReference type="InterPro" id="IPR043128">
    <property type="entry name" value="Rev_trsase/Diguanyl_cyclase"/>
</dbReference>
<dbReference type="GO" id="GO:0071111">
    <property type="term" value="F:cyclic-guanylate-specific phosphodiesterase activity"/>
    <property type="evidence" value="ECO:0007669"/>
    <property type="project" value="UniProtKB-EC"/>
</dbReference>
<dbReference type="SMART" id="SM00052">
    <property type="entry name" value="EAL"/>
    <property type="match status" value="1"/>
</dbReference>
<evidence type="ECO:0000313" key="6">
    <source>
        <dbReference type="Proteomes" id="UP000236745"/>
    </source>
</evidence>
<dbReference type="SMART" id="SM00267">
    <property type="entry name" value="GGDEF"/>
    <property type="match status" value="1"/>
</dbReference>
<dbReference type="Gene3D" id="3.20.20.450">
    <property type="entry name" value="EAL domain"/>
    <property type="match status" value="1"/>
</dbReference>
<accession>A0A1H6D0X4</accession>
<feature type="domain" description="EAL" evidence="3">
    <location>
        <begin position="313"/>
        <end position="566"/>
    </location>
</feature>
<dbReference type="InterPro" id="IPR035919">
    <property type="entry name" value="EAL_sf"/>
</dbReference>
<evidence type="ECO:0000256" key="1">
    <source>
        <dbReference type="ARBA" id="ARBA00012282"/>
    </source>
</evidence>
<feature type="domain" description="GGDEF" evidence="4">
    <location>
        <begin position="169"/>
        <end position="304"/>
    </location>
</feature>
<dbReference type="EMBL" id="FNVQ01000004">
    <property type="protein sequence ID" value="SEG78724.1"/>
    <property type="molecule type" value="Genomic_DNA"/>
</dbReference>
<dbReference type="PANTHER" id="PTHR33121:SF70">
    <property type="entry name" value="SIGNALING PROTEIN YKOW"/>
    <property type="match status" value="1"/>
</dbReference>
<sequence length="570" mass="64032">MLAFDQATHDSDNDQQQLLLLDPTARLEPLLQSVLIPTDGFRLQACASTEDIEKKLSSGALLLCYTNDKPALQNLIKRVQLAHPGMPIIVFNDHLAEADPSLLIRQPLIDQLSLKKLDRDLLLRSLRYAQCTRRSQDALAQLKITDPLTGVGNRQYFYQALVNELHEKQQLALITVDFDSFSRFNNEFGHDAGDEVVLELSRRLRSFGETRHISRIGSDEFAFILPVEEADVIEHRTKGLLGELIAALMPAYNIGDGEKTLSCSIGVAYSPQHSSEFDTLIKQSGLARTRAKQKGGLSYAIYDTRLDRSENEDITLEPELWRALQNEEFVLYYQPRIDLRTGCITGAEALIRWEHPVHGLIPPDSFIPACEKSGLIVPIGYWVIQRAGRDMKLIREAGLHGHIGVNLSFRQFQDTYLARTIERLIEQFDIDTSMLEFELTETALFSDEMHVKECIKTLSAHGIAFSLDDFGTGYSSFSLLQKLPITTLKIDKSFIAGVPGNPDDEEIVRAIVTLAHNLQKSVIAEGVETKNQLEFLIKQDCDQVQGYFFSPPVSLDVFLKMLGTNQLQSG</sequence>
<dbReference type="AlphaFoldDB" id="A0A1H6D0X4"/>
<dbReference type="PROSITE" id="PS50887">
    <property type="entry name" value="GGDEF"/>
    <property type="match status" value="1"/>
</dbReference>
<proteinExistence type="predicted"/>
<dbReference type="Pfam" id="PF00990">
    <property type="entry name" value="GGDEF"/>
    <property type="match status" value="1"/>
</dbReference>
<dbReference type="OrthoDB" id="9804951at2"/>